<feature type="compositionally biased region" description="Low complexity" evidence="1">
    <location>
        <begin position="130"/>
        <end position="140"/>
    </location>
</feature>
<keyword evidence="3" id="KW-1185">Reference proteome</keyword>
<dbReference type="OrthoDB" id="3848264at2"/>
<evidence type="ECO:0000313" key="2">
    <source>
        <dbReference type="EMBL" id="SDN76532.1"/>
    </source>
</evidence>
<evidence type="ECO:0000313" key="3">
    <source>
        <dbReference type="Proteomes" id="UP000199341"/>
    </source>
</evidence>
<dbReference type="STRING" id="310781.SAMN05216259_105445"/>
<reference evidence="2 3" key="1">
    <citation type="submission" date="2016-10" db="EMBL/GenBank/DDBJ databases">
        <authorList>
            <person name="de Groot N.N."/>
        </authorList>
    </citation>
    <scope>NUCLEOTIDE SEQUENCE [LARGE SCALE GENOMIC DNA]</scope>
    <source>
        <strain evidence="2 3">CGMCC 4.2022</strain>
    </source>
</reference>
<accession>A0A1H0E2B3</accession>
<sequence length="539" mass="56513">MPAHPPVLPPVRLLPADVLARQALAAPLLDRALRLARWTGPARRVDGMGELLGDELPLAAAELDLPSDEGLLDTAQAWGVAVDIGLVALEIDEEAEESTPPGEPAGRAVRVHGIPRPRDGADGPVRESQEAAQEGEFAEFGGDPHDVLDLWLGAAETALADATAPDLDDLPGAFDGDGGVVLPDDADWEAEQDAELLDAALVNLYALTALDAGPEPAPSGAGVRVPLPVLAASLVVPDDTAHPDDAMLEEITAVMLRLDDAFRLLEPTGLIAYEPLDEALVEEDEAALGAAAGLLADHGHEHGHGAAIPAATGEPGEPDEEEIARYGAVRLTALGVYGVRERLVDAGAHAPVLGDLADASAADLLDALPDYPEHALRAEAELWTAQRKTAEAARELLAASRGDDPDAPSRRLACQQALTLLGPEAEPAVREVLDDLVLGGLARVWLSEAGAADIPTPTPEMVLWLTIDTLAAQLAADEDPEVLIPLVSDLLARDDAFLEAAWRVDHPATASVLEAMGRLHPDRTTAKQARKAAFKARSR</sequence>
<evidence type="ECO:0000256" key="1">
    <source>
        <dbReference type="SAM" id="MobiDB-lite"/>
    </source>
</evidence>
<proteinExistence type="predicted"/>
<dbReference type="Proteomes" id="UP000199341">
    <property type="component" value="Unassembled WGS sequence"/>
</dbReference>
<dbReference type="EMBL" id="FNIE01000005">
    <property type="protein sequence ID" value="SDN76532.1"/>
    <property type="molecule type" value="Genomic_DNA"/>
</dbReference>
<name>A0A1H0E2B3_9ACTN</name>
<dbReference type="RefSeq" id="WP_093784694.1">
    <property type="nucleotide sequence ID" value="NZ_FNIE01000005.1"/>
</dbReference>
<dbReference type="AlphaFoldDB" id="A0A1H0E2B3"/>
<feature type="compositionally biased region" description="Basic and acidic residues" evidence="1">
    <location>
        <begin position="116"/>
        <end position="129"/>
    </location>
</feature>
<protein>
    <submittedName>
        <fullName evidence="2">Uncharacterized protein</fullName>
    </submittedName>
</protein>
<feature type="region of interest" description="Disordered" evidence="1">
    <location>
        <begin position="94"/>
        <end position="140"/>
    </location>
</feature>
<gene>
    <name evidence="2" type="ORF">SAMN05216259_105445</name>
</gene>
<organism evidence="2 3">
    <name type="scientific">Actinacidiphila guanduensis</name>
    <dbReference type="NCBI Taxonomy" id="310781"/>
    <lineage>
        <taxon>Bacteria</taxon>
        <taxon>Bacillati</taxon>
        <taxon>Actinomycetota</taxon>
        <taxon>Actinomycetes</taxon>
        <taxon>Kitasatosporales</taxon>
        <taxon>Streptomycetaceae</taxon>
        <taxon>Actinacidiphila</taxon>
    </lineage>
</organism>